<dbReference type="EMBL" id="CCYD01000321">
    <property type="protein sequence ID" value="CEG38218.1"/>
    <property type="molecule type" value="Genomic_DNA"/>
</dbReference>
<protein>
    <submittedName>
        <fullName evidence="2">Uncharacterized protein</fullName>
    </submittedName>
</protein>
<evidence type="ECO:0000256" key="1">
    <source>
        <dbReference type="SAM" id="MobiDB-lite"/>
    </source>
</evidence>
<evidence type="ECO:0000313" key="3">
    <source>
        <dbReference type="Proteomes" id="UP000054928"/>
    </source>
</evidence>
<reference evidence="3" key="1">
    <citation type="submission" date="2014-09" db="EMBL/GenBank/DDBJ databases">
        <authorList>
            <person name="Sharma Rahul"/>
            <person name="Thines Marco"/>
        </authorList>
    </citation>
    <scope>NUCLEOTIDE SEQUENCE [LARGE SCALE GENOMIC DNA]</scope>
</reference>
<proteinExistence type="predicted"/>
<evidence type="ECO:0000313" key="2">
    <source>
        <dbReference type="EMBL" id="CEG38218.1"/>
    </source>
</evidence>
<dbReference type="AlphaFoldDB" id="A0A0P1ABI5"/>
<organism evidence="2 3">
    <name type="scientific">Plasmopara halstedii</name>
    <name type="common">Downy mildew of sunflower</name>
    <dbReference type="NCBI Taxonomy" id="4781"/>
    <lineage>
        <taxon>Eukaryota</taxon>
        <taxon>Sar</taxon>
        <taxon>Stramenopiles</taxon>
        <taxon>Oomycota</taxon>
        <taxon>Peronosporomycetes</taxon>
        <taxon>Peronosporales</taxon>
        <taxon>Peronosporaceae</taxon>
        <taxon>Plasmopara</taxon>
    </lineage>
</organism>
<dbReference type="RefSeq" id="XP_024574587.1">
    <property type="nucleotide sequence ID" value="XM_024723630.1"/>
</dbReference>
<dbReference type="Proteomes" id="UP000054928">
    <property type="component" value="Unassembled WGS sequence"/>
</dbReference>
<dbReference type="GeneID" id="36403360"/>
<sequence>MDMVASAHFNKHKTPNEKGWRLTTKKHTRSAMLSVEGEQRDIRAIAASDHSLTVASAT</sequence>
<keyword evidence="3" id="KW-1185">Reference proteome</keyword>
<name>A0A0P1ABI5_PLAHL</name>
<accession>A0A0P1ABI5</accession>
<feature type="region of interest" description="Disordered" evidence="1">
    <location>
        <begin position="1"/>
        <end position="22"/>
    </location>
</feature>